<evidence type="ECO:0000313" key="3">
    <source>
        <dbReference type="Proteomes" id="UP000323886"/>
    </source>
</evidence>
<dbReference type="RefSeq" id="WP_150098250.1">
    <property type="nucleotide sequence ID" value="NZ_VWPL01000026.1"/>
</dbReference>
<reference evidence="2 3" key="1">
    <citation type="submission" date="2019-09" db="EMBL/GenBank/DDBJ databases">
        <title>Draft Whole-Genome sequence of Blastochloris sulfoviridis DSM 729.</title>
        <authorList>
            <person name="Meyer T.E."/>
            <person name="Kyndt J.A."/>
        </authorList>
    </citation>
    <scope>NUCLEOTIDE SEQUENCE [LARGE SCALE GENOMIC DNA]</scope>
    <source>
        <strain evidence="2 3">DSM 729</strain>
    </source>
</reference>
<feature type="transmembrane region" description="Helical" evidence="1">
    <location>
        <begin position="126"/>
        <end position="153"/>
    </location>
</feature>
<dbReference type="OrthoDB" id="9809543at2"/>
<gene>
    <name evidence="2" type="ORF">F1193_13035</name>
</gene>
<proteinExistence type="predicted"/>
<evidence type="ECO:0000313" key="2">
    <source>
        <dbReference type="EMBL" id="KAA5598955.1"/>
    </source>
</evidence>
<dbReference type="AlphaFoldDB" id="A0A5M6HT19"/>
<organism evidence="2 3">
    <name type="scientific">Blastochloris sulfoviridis</name>
    <dbReference type="NCBI Taxonomy" id="50712"/>
    <lineage>
        <taxon>Bacteria</taxon>
        <taxon>Pseudomonadati</taxon>
        <taxon>Pseudomonadota</taxon>
        <taxon>Alphaproteobacteria</taxon>
        <taxon>Hyphomicrobiales</taxon>
        <taxon>Blastochloridaceae</taxon>
        <taxon>Blastochloris</taxon>
    </lineage>
</organism>
<dbReference type="EMBL" id="VWPL01000026">
    <property type="protein sequence ID" value="KAA5598955.1"/>
    <property type="molecule type" value="Genomic_DNA"/>
</dbReference>
<protein>
    <submittedName>
        <fullName evidence="2">DUF2189 domain-containing protein</fullName>
    </submittedName>
</protein>
<dbReference type="Pfam" id="PF09955">
    <property type="entry name" value="DUF2189"/>
    <property type="match status" value="1"/>
</dbReference>
<dbReference type="Proteomes" id="UP000323886">
    <property type="component" value="Unassembled WGS sequence"/>
</dbReference>
<sequence>MTMHVNATGGPVREGRPLAMALPSIRRLTRADIKAVIAAGIDDFTAAPQFGLFFGGIYAAAGLAIVSLEYFINWTFLVFPMTAGFVLIGPFVAVGLYEVSRRRELGLPLTWRAILGAIHGQSGREIAMLGVVLVFALIVWVKLATYIYAIAFGLHPVAPRELLDAILTTPTGLGFFVFGNIVGAMLAAVVFSISVVSFPYLLDRDVDFATAMAVSVRAVLVNPGPMFAFALIVASALVSAVAAAFLLLPVALPVLGHATWHLYRRVIVSG</sequence>
<feature type="transmembrane region" description="Helical" evidence="1">
    <location>
        <begin position="173"/>
        <end position="202"/>
    </location>
</feature>
<keyword evidence="3" id="KW-1185">Reference proteome</keyword>
<dbReference type="InterPro" id="IPR018692">
    <property type="entry name" value="DUF2189"/>
</dbReference>
<keyword evidence="1" id="KW-1133">Transmembrane helix</keyword>
<feature type="transmembrane region" description="Helical" evidence="1">
    <location>
        <begin position="50"/>
        <end position="72"/>
    </location>
</feature>
<feature type="transmembrane region" description="Helical" evidence="1">
    <location>
        <begin position="78"/>
        <end position="97"/>
    </location>
</feature>
<comment type="caution">
    <text evidence="2">The sequence shown here is derived from an EMBL/GenBank/DDBJ whole genome shotgun (WGS) entry which is preliminary data.</text>
</comment>
<evidence type="ECO:0000256" key="1">
    <source>
        <dbReference type="SAM" id="Phobius"/>
    </source>
</evidence>
<feature type="transmembrane region" description="Helical" evidence="1">
    <location>
        <begin position="227"/>
        <end position="252"/>
    </location>
</feature>
<keyword evidence="1" id="KW-0812">Transmembrane</keyword>
<accession>A0A5M6HT19</accession>
<keyword evidence="1" id="KW-0472">Membrane</keyword>
<name>A0A5M6HT19_9HYPH</name>